<dbReference type="AlphaFoldDB" id="A0A2V4ETY7"/>
<keyword evidence="1" id="KW-0472">Membrane</keyword>
<dbReference type="EMBL" id="QGLR01000008">
    <property type="protein sequence ID" value="PXZ07958.1"/>
    <property type="molecule type" value="Genomic_DNA"/>
</dbReference>
<keyword evidence="1" id="KW-0812">Transmembrane</keyword>
<evidence type="ECO:0008006" key="4">
    <source>
        <dbReference type="Google" id="ProtNLM"/>
    </source>
</evidence>
<comment type="caution">
    <text evidence="2">The sequence shown here is derived from an EMBL/GenBank/DDBJ whole genome shotgun (WGS) entry which is preliminary data.</text>
</comment>
<evidence type="ECO:0000256" key="1">
    <source>
        <dbReference type="SAM" id="Phobius"/>
    </source>
</evidence>
<keyword evidence="1" id="KW-1133">Transmembrane helix</keyword>
<reference evidence="2 3" key="1">
    <citation type="submission" date="2018-05" db="EMBL/GenBank/DDBJ databases">
        <title>Reference genomes for bee gut microbiota database.</title>
        <authorList>
            <person name="Ellegaard K.M."/>
        </authorList>
    </citation>
    <scope>NUCLEOTIDE SEQUENCE [LARGE SCALE GENOMIC DNA]</scope>
    <source>
        <strain evidence="2 3">ESL0182</strain>
    </source>
</reference>
<accession>A0A2V4ETY7</accession>
<protein>
    <recommendedName>
        <fullName evidence="4">Invasin domain-containing protein</fullName>
    </recommendedName>
</protein>
<sequence>MYFYFIPKIFPTCNLSLSKFSNQSIVLHRSLFIRKTLRLSGKFNLFSLFLLLLSFSFLLLSSYPSLALTSETTNTIRGNAPYLTFDGGRTQATNTDELLGITLSNGDKYSPSENPSSETNPIELPLADQSVADIGMFLPTDTDSIELGTLIATTNTYWVDPDGDGNVNVTGNLNLSIVDKDGKTVTRNDILKICKAPYKLMLEADGGTLSTSYGVPNSSSFDPSSATYYISPKAMPIPSVCFIKPSLKHGDAHYKGPASMWDEDNGYLVQSIDSATYEKNFPTTASNNLSFDLLLAGIEEPLNWATVNLSGIKATMTNSTNKSVHVTLTGPAAKPELWVSDDPGTIYKPVLPQTFELVGKDARGNVKIKYGFQLKQWFVNRGPNGFGYDNTLSWCNKIGYRLPQIKDLTNAACHGLESGTFCRGGVGTTPISPNNEYQRIIGAGFYSEWGFMKNYSGANFDYPYGYWVTDAYDFETQFVIRAHNGTIGNDKAVHTNGKGICAAR</sequence>
<evidence type="ECO:0000313" key="2">
    <source>
        <dbReference type="EMBL" id="PXZ07958.1"/>
    </source>
</evidence>
<proteinExistence type="predicted"/>
<gene>
    <name evidence="2" type="ORF">DKK70_04700</name>
</gene>
<dbReference type="Proteomes" id="UP000247932">
    <property type="component" value="Unassembled WGS sequence"/>
</dbReference>
<dbReference type="RefSeq" id="WP_110432939.1">
    <property type="nucleotide sequence ID" value="NZ_QGLR01000008.1"/>
</dbReference>
<evidence type="ECO:0000313" key="3">
    <source>
        <dbReference type="Proteomes" id="UP000247932"/>
    </source>
</evidence>
<name>A0A2V4ETY7_9GAMM</name>
<organism evidence="2 3">
    <name type="scientific">Gilliamella apicola</name>
    <dbReference type="NCBI Taxonomy" id="1196095"/>
    <lineage>
        <taxon>Bacteria</taxon>
        <taxon>Pseudomonadati</taxon>
        <taxon>Pseudomonadota</taxon>
        <taxon>Gammaproteobacteria</taxon>
        <taxon>Orbales</taxon>
        <taxon>Orbaceae</taxon>
        <taxon>Gilliamella</taxon>
    </lineage>
</organism>
<dbReference type="OrthoDB" id="7065811at2"/>
<feature type="transmembrane region" description="Helical" evidence="1">
    <location>
        <begin position="43"/>
        <end position="63"/>
    </location>
</feature>
<keyword evidence="3" id="KW-1185">Reference proteome</keyword>